<organism evidence="2 3">
    <name type="scientific">Cupriavidus pauculus</name>
    <dbReference type="NCBI Taxonomy" id="82633"/>
    <lineage>
        <taxon>Bacteria</taxon>
        <taxon>Pseudomonadati</taxon>
        <taxon>Pseudomonadota</taxon>
        <taxon>Betaproteobacteria</taxon>
        <taxon>Burkholderiales</taxon>
        <taxon>Burkholderiaceae</taxon>
        <taxon>Cupriavidus</taxon>
    </lineage>
</organism>
<accession>A0A5P2HFB1</accession>
<evidence type="ECO:0000313" key="2">
    <source>
        <dbReference type="EMBL" id="QET06528.1"/>
    </source>
</evidence>
<dbReference type="Proteomes" id="UP000322822">
    <property type="component" value="Chromosome 2"/>
</dbReference>
<dbReference type="OrthoDB" id="9801929at2"/>
<evidence type="ECO:0000256" key="1">
    <source>
        <dbReference type="SAM" id="MobiDB-lite"/>
    </source>
</evidence>
<feature type="region of interest" description="Disordered" evidence="1">
    <location>
        <begin position="128"/>
        <end position="181"/>
    </location>
</feature>
<proteinExistence type="predicted"/>
<dbReference type="EMBL" id="CP044067">
    <property type="protein sequence ID" value="QET06528.1"/>
    <property type="molecule type" value="Genomic_DNA"/>
</dbReference>
<dbReference type="AlphaFoldDB" id="A0A5P2HFB1"/>
<dbReference type="Pfam" id="PF05819">
    <property type="entry name" value="NolX"/>
    <property type="match status" value="1"/>
</dbReference>
<feature type="region of interest" description="Disordered" evidence="1">
    <location>
        <begin position="352"/>
        <end position="373"/>
    </location>
</feature>
<feature type="compositionally biased region" description="Basic and acidic residues" evidence="1">
    <location>
        <begin position="1"/>
        <end position="11"/>
    </location>
</feature>
<dbReference type="RefSeq" id="WP_150377245.1">
    <property type="nucleotide sequence ID" value="NZ_CP044067.1"/>
</dbReference>
<feature type="region of interest" description="Disordered" evidence="1">
    <location>
        <begin position="1"/>
        <end position="26"/>
    </location>
</feature>
<gene>
    <name evidence="2" type="ORF">FOB72_18240</name>
</gene>
<evidence type="ECO:0000313" key="3">
    <source>
        <dbReference type="Proteomes" id="UP000322822"/>
    </source>
</evidence>
<dbReference type="InterPro" id="IPR008718">
    <property type="entry name" value="NolX"/>
</dbReference>
<protein>
    <submittedName>
        <fullName evidence="2">Uncharacterized protein</fullName>
    </submittedName>
</protein>
<reference evidence="2 3" key="1">
    <citation type="submission" date="2019-09" db="EMBL/GenBank/DDBJ databases">
        <title>FDA dAtabase for Regulatory Grade micrObial Sequences (FDA-ARGOS): Supporting development and validation of Infectious Disease Dx tests.</title>
        <authorList>
            <person name="Sciortino C."/>
            <person name="Tallon L."/>
            <person name="Sadzewicz L."/>
            <person name="Vavikolanu K."/>
            <person name="Mehta A."/>
            <person name="Aluvathingal J."/>
            <person name="Nadendla S."/>
            <person name="Nandy P."/>
            <person name="Geyer C."/>
            <person name="Yan Y."/>
            <person name="Sichtig H."/>
        </authorList>
    </citation>
    <scope>NUCLEOTIDE SEQUENCE [LARGE SCALE GENOMIC DNA]</scope>
    <source>
        <strain evidence="2 3">FDAARGOS_664</strain>
    </source>
</reference>
<name>A0A5P2HFB1_9BURK</name>
<sequence>MDLRITAERPDATLPPTSVDEPPADTTAIDDQVGALFRTPQAPGRILLPVQGNAPQMLPTPVGTVLPLSQHGPVQFVSLQRDPTLVAAGLEDPADLPIDLSEYGVSPPVTLPVVRETLPVHVSTGFVIPPDNKTLETPPDLTPVPDQLPVNAVETPPVEQPPEQPPQEPPPPPTFGEGTRTVYNWMKTDPSMQGKMLSYDDVVALANNENAPPDLRAAAQAMTADGGATFKDKLGGKDNIADTKDFAKFIANDDTTPLSDADIQTVAVLGRHQKDLPKNEKDIQAKIDDPKTPDDLRQALQQMQKNPSLIAMIDAGKNGKVDGKFSGKDIERLTERRGEIREFNQQQAAIFVDNYIPSDETEENPKPRPMTGNDAMRELYRYSDYLPKHISRETLEDIVNGTGNMGKMPPQVIAAAQYMLQHPDAWSQVAPNGSISRGHLCDAIAQDINLNPDERETIKTLQDNRSTFFGDGTMNREKLQKIANDPNASEAVKKAANQLLNDPLLFGMLDNGKRGHSGDPLHAADDGKISGDDLDKFVGRLKTKDQPPPEIPPSHEPTTPEAQAATYAMQAGIQDQPEEKKSKGGGFMKFLQGVLKVFSKIVEIVGQIVSAVVKIIPGVGNLIAGAISVGSSFISGQLKVASVAAGGGSKEEIRAAEKEAGLDLAGAAISGIGVPGMGAVVRGGVNVAEHAIEAGATRTVKEVLPEAIKDTAKDQVTDAAYNEADKAYHKAVNG</sequence>
<feature type="compositionally biased region" description="Pro residues" evidence="1">
    <location>
        <begin position="158"/>
        <end position="174"/>
    </location>
</feature>